<dbReference type="AlphaFoldDB" id="A0AA39Y709"/>
<dbReference type="GO" id="GO:0006281">
    <property type="term" value="P:DNA repair"/>
    <property type="evidence" value="ECO:0007669"/>
    <property type="project" value="UniProtKB-UniRule"/>
</dbReference>
<dbReference type="PANTHER" id="PTHR15237">
    <property type="entry name" value="DNA REPAIR PROTEIN RAD9"/>
    <property type="match status" value="1"/>
</dbReference>
<feature type="compositionally biased region" description="Low complexity" evidence="3">
    <location>
        <begin position="339"/>
        <end position="355"/>
    </location>
</feature>
<reference evidence="4" key="1">
    <citation type="submission" date="2023-06" db="EMBL/GenBank/DDBJ databases">
        <title>Genome-scale phylogeny and comparative genomics of the fungal order Sordariales.</title>
        <authorList>
            <consortium name="Lawrence Berkeley National Laboratory"/>
            <person name="Hensen N."/>
            <person name="Bonometti L."/>
            <person name="Westerberg I."/>
            <person name="Brannstrom I.O."/>
            <person name="Guillou S."/>
            <person name="Cros-Aarteil S."/>
            <person name="Calhoun S."/>
            <person name="Haridas S."/>
            <person name="Kuo A."/>
            <person name="Mondo S."/>
            <person name="Pangilinan J."/>
            <person name="Riley R."/>
            <person name="Labutti K."/>
            <person name="Andreopoulos B."/>
            <person name="Lipzen A."/>
            <person name="Chen C."/>
            <person name="Yanf M."/>
            <person name="Daum C."/>
            <person name="Ng V."/>
            <person name="Clum A."/>
            <person name="Steindorff A."/>
            <person name="Ohm R."/>
            <person name="Martin F."/>
            <person name="Silar P."/>
            <person name="Natvig D."/>
            <person name="Lalanne C."/>
            <person name="Gautier V."/>
            <person name="Ament-Velasquez S.L."/>
            <person name="Kruys A."/>
            <person name="Hutchinson M.I."/>
            <person name="Powell A.J."/>
            <person name="Barry K."/>
            <person name="Miller A.N."/>
            <person name="Grigoriev I.V."/>
            <person name="Debuchy R."/>
            <person name="Gladieux P."/>
            <person name="Thoren M.H."/>
            <person name="Johannesson H."/>
        </authorList>
    </citation>
    <scope>NUCLEOTIDE SEQUENCE</scope>
    <source>
        <strain evidence="4">SMH2532-1</strain>
    </source>
</reference>
<organism evidence="4 5">
    <name type="scientific">Cercophora newfieldiana</name>
    <dbReference type="NCBI Taxonomy" id="92897"/>
    <lineage>
        <taxon>Eukaryota</taxon>
        <taxon>Fungi</taxon>
        <taxon>Dikarya</taxon>
        <taxon>Ascomycota</taxon>
        <taxon>Pezizomycotina</taxon>
        <taxon>Sordariomycetes</taxon>
        <taxon>Sordariomycetidae</taxon>
        <taxon>Sordariales</taxon>
        <taxon>Lasiosphaeriaceae</taxon>
        <taxon>Cercophora</taxon>
    </lineage>
</organism>
<evidence type="ECO:0000256" key="1">
    <source>
        <dbReference type="ARBA" id="ARBA00008494"/>
    </source>
</evidence>
<dbReference type="PIRSF" id="PIRSF009303">
    <property type="entry name" value="Cell_cycle_RAD9"/>
    <property type="match status" value="1"/>
</dbReference>
<protein>
    <recommendedName>
        <fullName evidence="2">DNA repair protein rad9</fullName>
    </recommendedName>
</protein>
<gene>
    <name evidence="4" type="ORF">B0T16DRAFT_330775</name>
</gene>
<evidence type="ECO:0000256" key="3">
    <source>
        <dbReference type="SAM" id="MobiDB-lite"/>
    </source>
</evidence>
<comment type="similarity">
    <text evidence="1 2">Belongs to the rad9 family.</text>
</comment>
<evidence type="ECO:0000313" key="4">
    <source>
        <dbReference type="EMBL" id="KAK0646555.1"/>
    </source>
</evidence>
<dbReference type="GO" id="GO:0071479">
    <property type="term" value="P:cellular response to ionizing radiation"/>
    <property type="evidence" value="ECO:0007669"/>
    <property type="project" value="TreeGrafter"/>
</dbReference>
<dbReference type="PANTHER" id="PTHR15237:SF0">
    <property type="entry name" value="CELL CYCLE CHECKPOINT CONTROL PROTEIN"/>
    <property type="match status" value="1"/>
</dbReference>
<comment type="caution">
    <text evidence="4">The sequence shown here is derived from an EMBL/GenBank/DDBJ whole genome shotgun (WGS) entry which is preliminary data.</text>
</comment>
<keyword evidence="5" id="KW-1185">Reference proteome</keyword>
<dbReference type="InterPro" id="IPR007268">
    <property type="entry name" value="Rad9/Ddc1"/>
</dbReference>
<dbReference type="Pfam" id="PF04139">
    <property type="entry name" value="Rad9"/>
    <property type="match status" value="1"/>
</dbReference>
<dbReference type="Proteomes" id="UP001174936">
    <property type="component" value="Unassembled WGS sequence"/>
</dbReference>
<feature type="region of interest" description="Disordered" evidence="3">
    <location>
        <begin position="299"/>
        <end position="463"/>
    </location>
</feature>
<dbReference type="InterPro" id="IPR026584">
    <property type="entry name" value="Rad9"/>
</dbReference>
<comment type="function">
    <text evidence="2">Acts in DNA repair and mutagenesis. Involved in promoting resistance to ionizing radiation and UV light, as well as regulating cell cycle progression after irradiation.</text>
</comment>
<sequence>MVLSFTLSEEGVAVLHDALACMFKFSDDVCLEAKKDKLILTTLNISKSAYICFTFAANRFFSRYHFEGNSQYRDRFFCQLYIRSLLSVFRARQSSGEGAGRESVIERCEVAIEDGPGKKSRLIARVTCRNGITASHSLAFEPKAPTHAKFDKTEATNHWAISSRTLRQLMDHFGPGIELLDINTDDDTRVVNFTCFTEKVQRRGANNNEAVLKKPLHTNIAVEMDEFDDVGVEDKLHIIISVKDFRAILQHAQLISGDLTTRYSNPGRPMKLSYNSDGVLCEFILMTVGEEDAIVQRHKNPRAKSATANAARSELDSGAGRASSVVNESQARNTQGKGQSQAQAQSSARNPAARPKTPPRPRQPGFDIRPQPNPPASARSTRSDSLFVGQVEDDQQWEPLDEEEEEAGNDRLEWNSNNEPNPSALRFSSYANPPAQTQPPEPEQLMSGLEPTQRLSQACLLPT</sequence>
<dbReference type="SUPFAM" id="SSF55979">
    <property type="entry name" value="DNA clamp"/>
    <property type="match status" value="1"/>
</dbReference>
<dbReference type="GO" id="GO:0031573">
    <property type="term" value="P:mitotic intra-S DNA damage checkpoint signaling"/>
    <property type="evidence" value="ECO:0007669"/>
    <property type="project" value="TreeGrafter"/>
</dbReference>
<evidence type="ECO:0000313" key="5">
    <source>
        <dbReference type="Proteomes" id="UP001174936"/>
    </source>
</evidence>
<proteinExistence type="inferred from homology"/>
<dbReference type="Gene3D" id="3.70.10.10">
    <property type="match status" value="1"/>
</dbReference>
<dbReference type="InterPro" id="IPR046938">
    <property type="entry name" value="DNA_clamp_sf"/>
</dbReference>
<accession>A0AA39Y709</accession>
<feature type="compositionally biased region" description="Acidic residues" evidence="3">
    <location>
        <begin position="391"/>
        <end position="407"/>
    </location>
</feature>
<keyword evidence="2" id="KW-0227">DNA damage</keyword>
<dbReference type="GO" id="GO:0000076">
    <property type="term" value="P:DNA replication checkpoint signaling"/>
    <property type="evidence" value="ECO:0007669"/>
    <property type="project" value="TreeGrafter"/>
</dbReference>
<dbReference type="EMBL" id="JAULSV010000004">
    <property type="protein sequence ID" value="KAK0646555.1"/>
    <property type="molecule type" value="Genomic_DNA"/>
</dbReference>
<dbReference type="GO" id="GO:0030896">
    <property type="term" value="C:checkpoint clamp complex"/>
    <property type="evidence" value="ECO:0007669"/>
    <property type="project" value="UniProtKB-UniRule"/>
</dbReference>
<feature type="compositionally biased region" description="Polar residues" evidence="3">
    <location>
        <begin position="324"/>
        <end position="338"/>
    </location>
</feature>
<name>A0AA39Y709_9PEZI</name>
<evidence type="ECO:0000256" key="2">
    <source>
        <dbReference type="PIRNR" id="PIRNR009303"/>
    </source>
</evidence>